<dbReference type="SUPFAM" id="SSF50630">
    <property type="entry name" value="Acid proteases"/>
    <property type="match status" value="1"/>
</dbReference>
<dbReference type="PANTHER" id="PTHR36943">
    <property type="entry name" value="CCHC-TYPE DOMAIN-CONTAINING PROTEIN"/>
    <property type="match status" value="1"/>
</dbReference>
<keyword evidence="2" id="KW-1185">Reference proteome</keyword>
<proteinExistence type="predicted"/>
<name>A0A183NA08_9TREM</name>
<reference evidence="1 2" key="1">
    <citation type="submission" date="2018-11" db="EMBL/GenBank/DDBJ databases">
        <authorList>
            <consortium name="Pathogen Informatics"/>
        </authorList>
    </citation>
    <scope>NUCLEOTIDE SEQUENCE [LARGE SCALE GENOMIC DNA]</scope>
    <source>
        <strain evidence="1 2">Zambia</strain>
    </source>
</reference>
<evidence type="ECO:0000313" key="2">
    <source>
        <dbReference type="Proteomes" id="UP000277204"/>
    </source>
</evidence>
<protein>
    <submittedName>
        <fullName evidence="1">Uncharacterized protein</fullName>
    </submittedName>
</protein>
<dbReference type="PANTHER" id="PTHR36943:SF1">
    <property type="entry name" value="CCHC-TYPE DOMAIN-CONTAINING PROTEIN"/>
    <property type="match status" value="1"/>
</dbReference>
<gene>
    <name evidence="1" type="ORF">SMRZ_LOCUS25133</name>
</gene>
<sequence>METSLTFLSSWKDYQHYPELARLTTVQIDTWRTADRRIPMVDWIMKTSTSEGKHGIQWTAQNQLDDLDFADDLALLSHTHEQMQTKTASVAAVSASLDTASDVTLISKNTWHKLGCPRIRPTEHVARNASGDIVNLTGEVLCNVQLMGSKFTDVCYLTNRHDLDLLGLDCIAHVDTLNKLLDEVCSHNVCYESIQIPNDISKSNASDESSSLDINELNASDETCSCDLSDSNNSNVMCSHHVKSNTADLLPSHNSFKVIQ</sequence>
<dbReference type="STRING" id="48269.A0A183NA08"/>
<dbReference type="Proteomes" id="UP000277204">
    <property type="component" value="Unassembled WGS sequence"/>
</dbReference>
<accession>A0A183NA08</accession>
<organism evidence="1 2">
    <name type="scientific">Schistosoma margrebowiei</name>
    <dbReference type="NCBI Taxonomy" id="48269"/>
    <lineage>
        <taxon>Eukaryota</taxon>
        <taxon>Metazoa</taxon>
        <taxon>Spiralia</taxon>
        <taxon>Lophotrochozoa</taxon>
        <taxon>Platyhelminthes</taxon>
        <taxon>Trematoda</taxon>
        <taxon>Digenea</taxon>
        <taxon>Strigeidida</taxon>
        <taxon>Schistosomatoidea</taxon>
        <taxon>Schistosomatidae</taxon>
        <taxon>Schistosoma</taxon>
    </lineage>
</organism>
<evidence type="ECO:0000313" key="1">
    <source>
        <dbReference type="EMBL" id="VDP54033.1"/>
    </source>
</evidence>
<dbReference type="EMBL" id="UZAI01020988">
    <property type="protein sequence ID" value="VDP54033.1"/>
    <property type="molecule type" value="Genomic_DNA"/>
</dbReference>
<dbReference type="AlphaFoldDB" id="A0A183NA08"/>
<dbReference type="InterPro" id="IPR021109">
    <property type="entry name" value="Peptidase_aspartic_dom_sf"/>
</dbReference>